<feature type="transmembrane region" description="Helical" evidence="1">
    <location>
        <begin position="45"/>
        <end position="65"/>
    </location>
</feature>
<gene>
    <name evidence="2" type="ORF">A3B40_05975</name>
</gene>
<evidence type="ECO:0000313" key="3">
    <source>
        <dbReference type="Proteomes" id="UP000178040"/>
    </source>
</evidence>
<dbReference type="EMBL" id="MGAI01000007">
    <property type="protein sequence ID" value="OGK45448.1"/>
    <property type="molecule type" value="Genomic_DNA"/>
</dbReference>
<sequence length="67" mass="7111">MFPLEQHFPTAVPSGQTALGVGVLVAIGIGAAAVKVGIRTKNKIILTISGIILRIIIFFLISLKINR</sequence>
<organism evidence="2 3">
    <name type="scientific">Candidatus Roizmanbacteria bacterium RIFCSPLOWO2_01_FULL_37_16</name>
    <dbReference type="NCBI Taxonomy" id="1802058"/>
    <lineage>
        <taxon>Bacteria</taxon>
        <taxon>Candidatus Roizmaniibacteriota</taxon>
    </lineage>
</organism>
<name>A0A1F7IQ01_9BACT</name>
<accession>A0A1F7IQ01</accession>
<feature type="transmembrane region" description="Helical" evidence="1">
    <location>
        <begin position="18"/>
        <end position="38"/>
    </location>
</feature>
<evidence type="ECO:0000256" key="1">
    <source>
        <dbReference type="SAM" id="Phobius"/>
    </source>
</evidence>
<protein>
    <submittedName>
        <fullName evidence="2">Uncharacterized protein</fullName>
    </submittedName>
</protein>
<evidence type="ECO:0000313" key="2">
    <source>
        <dbReference type="EMBL" id="OGK45448.1"/>
    </source>
</evidence>
<dbReference type="Proteomes" id="UP000178040">
    <property type="component" value="Unassembled WGS sequence"/>
</dbReference>
<keyword evidence="1" id="KW-1133">Transmembrane helix</keyword>
<keyword evidence="1" id="KW-0812">Transmembrane</keyword>
<proteinExistence type="predicted"/>
<comment type="caution">
    <text evidence="2">The sequence shown here is derived from an EMBL/GenBank/DDBJ whole genome shotgun (WGS) entry which is preliminary data.</text>
</comment>
<reference evidence="2 3" key="1">
    <citation type="journal article" date="2016" name="Nat. Commun.">
        <title>Thousands of microbial genomes shed light on interconnected biogeochemical processes in an aquifer system.</title>
        <authorList>
            <person name="Anantharaman K."/>
            <person name="Brown C.T."/>
            <person name="Hug L.A."/>
            <person name="Sharon I."/>
            <person name="Castelle C.J."/>
            <person name="Probst A.J."/>
            <person name="Thomas B.C."/>
            <person name="Singh A."/>
            <person name="Wilkins M.J."/>
            <person name="Karaoz U."/>
            <person name="Brodie E.L."/>
            <person name="Williams K.H."/>
            <person name="Hubbard S.S."/>
            <person name="Banfield J.F."/>
        </authorList>
    </citation>
    <scope>NUCLEOTIDE SEQUENCE [LARGE SCALE GENOMIC DNA]</scope>
</reference>
<dbReference type="AlphaFoldDB" id="A0A1F7IQ01"/>
<keyword evidence="1" id="KW-0472">Membrane</keyword>